<evidence type="ECO:0000313" key="2">
    <source>
        <dbReference type="Proteomes" id="UP000268007"/>
    </source>
</evidence>
<accession>A0A495J4G9</accession>
<sequence>MSRYTEILNLNTDDVSNIADAYTGYAEALSERAETQKLPFAASCWLIGALYKAILAPQQARDLFARSSEAYRQLGMPIWRLCSICAQNNSDRIYSEEIPLNSYDDEDSFYANLQRFDYSQKIEGEFNYTWGNENERPYSGRVPGLNIPYSLVLQVLNDTRYGVYTNKFSGLDSFSNLLERLGELTELYQSDEYHWENLEGAIVPFEPAALAIVIVALKTWLRVQSYDMILSRLNKLDQQQTVLLNIAHDILQPNKG</sequence>
<protein>
    <recommendedName>
        <fullName evidence="3">Immunity protein 49 of polymorphic toxin system</fullName>
    </recommendedName>
</protein>
<reference evidence="1 2" key="1">
    <citation type="submission" date="2018-10" db="EMBL/GenBank/DDBJ databases">
        <title>Genomic Encyclopedia of Archaeal and Bacterial Type Strains, Phase II (KMG-II): from individual species to whole genera.</title>
        <authorList>
            <person name="Goeker M."/>
        </authorList>
    </citation>
    <scope>NUCLEOTIDE SEQUENCE [LARGE SCALE GENOMIC DNA]</scope>
    <source>
        <strain evidence="1 2">DSM 18602</strain>
    </source>
</reference>
<dbReference type="OrthoDB" id="797315at2"/>
<comment type="caution">
    <text evidence="1">The sequence shown here is derived from an EMBL/GenBank/DDBJ whole genome shotgun (WGS) entry which is preliminary data.</text>
</comment>
<dbReference type="EMBL" id="RBKU01000001">
    <property type="protein sequence ID" value="RKR83492.1"/>
    <property type="molecule type" value="Genomic_DNA"/>
</dbReference>
<proteinExistence type="predicted"/>
<dbReference type="Proteomes" id="UP000268007">
    <property type="component" value="Unassembled WGS sequence"/>
</dbReference>
<evidence type="ECO:0008006" key="3">
    <source>
        <dbReference type="Google" id="ProtNLM"/>
    </source>
</evidence>
<gene>
    <name evidence="1" type="ORF">BDD43_3702</name>
</gene>
<dbReference type="RefSeq" id="WP_121198981.1">
    <property type="nucleotide sequence ID" value="NZ_RBKU01000001.1"/>
</dbReference>
<keyword evidence="2" id="KW-1185">Reference proteome</keyword>
<dbReference type="AlphaFoldDB" id="A0A495J4G9"/>
<organism evidence="1 2">
    <name type="scientific">Mucilaginibacter gracilis</name>
    <dbReference type="NCBI Taxonomy" id="423350"/>
    <lineage>
        <taxon>Bacteria</taxon>
        <taxon>Pseudomonadati</taxon>
        <taxon>Bacteroidota</taxon>
        <taxon>Sphingobacteriia</taxon>
        <taxon>Sphingobacteriales</taxon>
        <taxon>Sphingobacteriaceae</taxon>
        <taxon>Mucilaginibacter</taxon>
    </lineage>
</organism>
<name>A0A495J4G9_9SPHI</name>
<evidence type="ECO:0000313" key="1">
    <source>
        <dbReference type="EMBL" id="RKR83492.1"/>
    </source>
</evidence>